<dbReference type="Proteomes" id="UP000245627">
    <property type="component" value="Unassembled WGS sequence"/>
</dbReference>
<accession>A0A2T8HHF5</accession>
<proteinExistence type="predicted"/>
<protein>
    <recommendedName>
        <fullName evidence="2">Outer membrane protein beta-barrel domain-containing protein</fullName>
    </recommendedName>
</protein>
<feature type="domain" description="Outer membrane protein beta-barrel" evidence="2">
    <location>
        <begin position="454"/>
        <end position="759"/>
    </location>
</feature>
<dbReference type="InterPro" id="IPR041700">
    <property type="entry name" value="OMP_b-brl_3"/>
</dbReference>
<dbReference type="RefSeq" id="WP_116776245.1">
    <property type="nucleotide sequence ID" value="NZ_QDKG01000004.1"/>
</dbReference>
<dbReference type="OrthoDB" id="1086219at2"/>
<reference evidence="3 4" key="1">
    <citation type="submission" date="2018-04" db="EMBL/GenBank/DDBJ databases">
        <title>Sphingobacterium cortibacter sp. nov.</title>
        <authorList>
            <person name="Li Y."/>
        </authorList>
    </citation>
    <scope>NUCLEOTIDE SEQUENCE [LARGE SCALE GENOMIC DNA]</scope>
    <source>
        <strain evidence="3 4">2c-3</strain>
    </source>
</reference>
<feature type="signal peptide" evidence="1">
    <location>
        <begin position="1"/>
        <end position="22"/>
    </location>
</feature>
<dbReference type="AlphaFoldDB" id="A0A2T8HHF5"/>
<keyword evidence="1" id="KW-0732">Signal</keyword>
<evidence type="ECO:0000256" key="1">
    <source>
        <dbReference type="SAM" id="SignalP"/>
    </source>
</evidence>
<evidence type="ECO:0000259" key="2">
    <source>
        <dbReference type="Pfam" id="PF14905"/>
    </source>
</evidence>
<dbReference type="Pfam" id="PF14905">
    <property type="entry name" value="OMP_b-brl_3"/>
    <property type="match status" value="2"/>
</dbReference>
<dbReference type="SUPFAM" id="SSF56935">
    <property type="entry name" value="Porins"/>
    <property type="match status" value="1"/>
</dbReference>
<evidence type="ECO:0000313" key="3">
    <source>
        <dbReference type="EMBL" id="PVH24864.1"/>
    </source>
</evidence>
<dbReference type="SUPFAM" id="SSF49478">
    <property type="entry name" value="Cna protein B-type domain"/>
    <property type="match status" value="1"/>
</dbReference>
<feature type="chain" id="PRO_5015427546" description="Outer membrane protein beta-barrel domain-containing protein" evidence="1">
    <location>
        <begin position="23"/>
        <end position="925"/>
    </location>
</feature>
<name>A0A2T8HHF5_9SPHI</name>
<dbReference type="EMBL" id="QDKG01000004">
    <property type="protein sequence ID" value="PVH24864.1"/>
    <property type="molecule type" value="Genomic_DNA"/>
</dbReference>
<evidence type="ECO:0000313" key="4">
    <source>
        <dbReference type="Proteomes" id="UP000245627"/>
    </source>
</evidence>
<comment type="caution">
    <text evidence="3">The sequence shown here is derived from an EMBL/GenBank/DDBJ whole genome shotgun (WGS) entry which is preliminary data.</text>
</comment>
<sequence length="925" mass="103945">MKKFTIPLVIVLTFLCALGGYAQSKVGGKVVDDTDKTGLQNATVMLLQAKDSILVDFTRVDEAGRFSLTKSDSQDYLLMISYPKYGSFSQLLEKGAGNVDIGEVGLTGVANLIEEVMITGRIPVVIKGDTIEYDAGSFTTEKNAKVEDLLKVLPGITVDAAGKITAQGKTVEKVLLDGEEFFGDDPTLVTRNIRSDMVDKVQVYEKKSDLAERTGVDDGERIQTINVTLKEDAKNGMFGKVEGAVGNDDFYMGKVAVNKFKGSRKIAAYGLTSNDGTVSLGWQDEEKFGLENDQMQMSDDGSMMFFGSGGDEFSYWNGRGRPKAINTGVSFMDRLGKRNSKLNLSYKFGRIENNEITTGLSQQNLPNGTFNQNTLSDNYVENQRHRFNGRYDWNIDSLTTLIVKLSGTRGQRQSNDYSEAFSVNEANVRINDNTTRLVTDAKTSNITYDGLLTRKFNKVGRSLSLRVAGNVADDTGDSFLDATTNQFNADGTLVNTNITDQYKDIARNSNNLQTSATYTEPITDKWRTSIGYTFNNSKTHSINNSFNADANGDYTVFDEEFSNDFNFNTVRNAGDLSVGYKSDKIEFNFNNNLRNDDLFQRNNHQNMELDRGFLTYNPSARIRYNITKAKMISLNFNRNNILPSLTQIQPLRQNNDPLNIVQGNADLTPAQSNSYNLSYNSWDLLKNTWVFASVGFSQQYNAIQQNVNISESGVRTIIFDNMRERVNNNANIWTGMGRTLIKKYKIDARYGVNGNINDNYNFLNGDLNRNQNYNYGFDLNIERNTTKSIDFRVGVNPGWRRLASSLQPQFNSSGFTLGSNIWFKAYLPWKIQLYGTGNYTYEAPTEVFDQSFKRFIFTPGVSKRFLKNETLTAEVYVNDVFNQNIGFSRFQQAGMISQQNYNTISRFFMVKVSWDFSMMGGMSAD</sequence>
<gene>
    <name evidence="3" type="ORF">DC487_12160</name>
</gene>
<organism evidence="3 4">
    <name type="scientific">Sphingobacterium corticibacter</name>
    <dbReference type="NCBI Taxonomy" id="2171749"/>
    <lineage>
        <taxon>Bacteria</taxon>
        <taxon>Pseudomonadati</taxon>
        <taxon>Bacteroidota</taxon>
        <taxon>Sphingobacteriia</taxon>
        <taxon>Sphingobacteriales</taxon>
        <taxon>Sphingobacteriaceae</taxon>
        <taxon>Sphingobacterium</taxon>
    </lineage>
</organism>
<feature type="domain" description="Outer membrane protein beta-barrel" evidence="2">
    <location>
        <begin position="767"/>
        <end position="914"/>
    </location>
</feature>
<keyword evidence="4" id="KW-1185">Reference proteome</keyword>